<dbReference type="Proteomes" id="UP000638986">
    <property type="component" value="Unassembled WGS sequence"/>
</dbReference>
<organism evidence="2 3">
    <name type="scientific">Pseudomonas luteola</name>
    <dbReference type="NCBI Taxonomy" id="47886"/>
    <lineage>
        <taxon>Bacteria</taxon>
        <taxon>Pseudomonadati</taxon>
        <taxon>Pseudomonadota</taxon>
        <taxon>Gammaproteobacteria</taxon>
        <taxon>Pseudomonadales</taxon>
        <taxon>Pseudomonadaceae</taxon>
        <taxon>Pseudomonas</taxon>
    </lineage>
</organism>
<dbReference type="RefSeq" id="WP_112297449.1">
    <property type="nucleotide sequence ID" value="NZ_JAAMQY010000010.1"/>
</dbReference>
<reference evidence="2 3" key="1">
    <citation type="submission" date="2018-06" db="EMBL/GenBank/DDBJ databases">
        <authorList>
            <consortium name="Pathogen Informatics"/>
            <person name="Doyle S."/>
        </authorList>
    </citation>
    <scope>NUCLEOTIDE SEQUENCE [LARGE SCALE GENOMIC DNA]</scope>
    <source>
        <strain evidence="2 3">NCTC11842</strain>
    </source>
</reference>
<proteinExistence type="predicted"/>
<dbReference type="Proteomes" id="UP000250443">
    <property type="component" value="Unassembled WGS sequence"/>
</dbReference>
<evidence type="ECO:0000313" key="1">
    <source>
        <dbReference type="EMBL" id="MBH3440927.1"/>
    </source>
</evidence>
<accession>A0A2X2BYY1</accession>
<gene>
    <name evidence="1" type="ORF">I5Q09_19780</name>
    <name evidence="2" type="ORF">NCTC11842_00116</name>
</gene>
<sequence length="446" mass="49335">MQAMPRIGVALYENGSPFSRDGNVACEFRKQPFAFSSASELPGQTLWVTNVNLSSLIDAGLHRNPKIAHDGYYRTRIAQMSVELGLDSLPVEQRAAILSEILGDAAEMARLQLGLTQYPSYGLAQAVGQLHGPIEPPAGSAVARVAEQACQRYTACERDKTFKNPEIFDFWFPRFAYADDLLELPKPIDGNLKTVPPHMLPSMGQNVGELVDWATQNQLPLFARIKIQGLEETVGKLMNYGAGAQEINRSTDSGTGNYQARNMREWASLPELDMLSQVGDISVLQVAIAEGWSGKGLHLYHSRLSSISYAYGLVAENLWVGLTRQSNPSGRVARTLSTAWLQAIDRMRCLRVAERLHNLGMEIIHYGNGRIRVACPISVRALIPQIALEEGLLYPACLEGLTPYRTQSNNPTHVFQHLLNERDHGRIIRVDLAALKELEASVHALK</sequence>
<dbReference type="EMBL" id="JADTXM010000015">
    <property type="protein sequence ID" value="MBH3440927.1"/>
    <property type="molecule type" value="Genomic_DNA"/>
</dbReference>
<reference evidence="1 4" key="2">
    <citation type="submission" date="2020-11" db="EMBL/GenBank/DDBJ databases">
        <title>Enhanced detection system for hospital associated transmission using whole genome sequencing surveillance.</title>
        <authorList>
            <person name="Harrison L.H."/>
            <person name="Van Tyne D."/>
            <person name="Marsh J.W."/>
            <person name="Griffith M.P."/>
            <person name="Snyder D.J."/>
            <person name="Cooper V.S."/>
            <person name="Mustapha M."/>
        </authorList>
    </citation>
    <scope>NUCLEOTIDE SEQUENCE [LARGE SCALE GENOMIC DNA]</scope>
    <source>
        <strain evidence="1 4">PSB00013</strain>
    </source>
</reference>
<evidence type="ECO:0000313" key="2">
    <source>
        <dbReference type="EMBL" id="SPY99971.1"/>
    </source>
</evidence>
<name>A0A2X2BYY1_PSELU</name>
<evidence type="ECO:0000313" key="4">
    <source>
        <dbReference type="Proteomes" id="UP000638986"/>
    </source>
</evidence>
<dbReference type="EMBL" id="UAUF01000002">
    <property type="protein sequence ID" value="SPY99971.1"/>
    <property type="molecule type" value="Genomic_DNA"/>
</dbReference>
<protein>
    <submittedName>
        <fullName evidence="2">Uncharacterized protein</fullName>
    </submittedName>
</protein>
<dbReference type="AlphaFoldDB" id="A0A2X2BYY1"/>
<evidence type="ECO:0000313" key="3">
    <source>
        <dbReference type="Proteomes" id="UP000250443"/>
    </source>
</evidence>